<keyword evidence="1" id="KW-0812">Transmembrane</keyword>
<comment type="caution">
    <text evidence="2">The sequence shown here is derived from an EMBL/GenBank/DDBJ whole genome shotgun (WGS) entry which is preliminary data.</text>
</comment>
<evidence type="ECO:0000256" key="1">
    <source>
        <dbReference type="SAM" id="Phobius"/>
    </source>
</evidence>
<evidence type="ECO:0000313" key="2">
    <source>
        <dbReference type="EMBL" id="MBL3677839.1"/>
    </source>
</evidence>
<dbReference type="Proteomes" id="UP001645859">
    <property type="component" value="Unassembled WGS sequence"/>
</dbReference>
<keyword evidence="1" id="KW-0472">Membrane</keyword>
<keyword evidence="3" id="KW-1185">Reference proteome</keyword>
<sequence>MTPAPGVRHLRDVARLAFVLLPLSALVTCFVLFGDRFTAHTPADLARASYGWPITWVTQDLSRYAYVEYPQTVPFNFTRAWDAPIRTTFHWQWFLVDTLIVGLGVTVVFMLGARAIRRRITSRDQDGTGADAVS</sequence>
<feature type="transmembrane region" description="Helical" evidence="1">
    <location>
        <begin position="91"/>
        <end position="113"/>
    </location>
</feature>
<accession>A0ABS1SBB9</accession>
<evidence type="ECO:0008006" key="4">
    <source>
        <dbReference type="Google" id="ProtNLM"/>
    </source>
</evidence>
<evidence type="ECO:0000313" key="3">
    <source>
        <dbReference type="Proteomes" id="UP001645859"/>
    </source>
</evidence>
<gene>
    <name evidence="2" type="ORF">D3230_00765</name>
</gene>
<name>A0ABS1SBB9_9MICO</name>
<protein>
    <recommendedName>
        <fullName evidence="4">Integral membrane protein</fullName>
    </recommendedName>
</protein>
<reference evidence="2 3" key="1">
    <citation type="submission" date="2018-09" db="EMBL/GenBank/DDBJ databases">
        <title>Comparative genomics of Leucobacter spp.</title>
        <authorList>
            <person name="Reis A.C."/>
            <person name="Kolvenbach B.A."/>
            <person name="Corvini P.F.X."/>
            <person name="Nunes O.C."/>
        </authorList>
    </citation>
    <scope>NUCLEOTIDE SEQUENCE [LARGE SCALE GENOMIC DNA]</scope>
    <source>
        <strain evidence="2 3">TAN 31504</strain>
    </source>
</reference>
<keyword evidence="1" id="KW-1133">Transmembrane helix</keyword>
<feature type="transmembrane region" description="Helical" evidence="1">
    <location>
        <begin position="12"/>
        <end position="33"/>
    </location>
</feature>
<organism evidence="2 3">
    <name type="scientific">Leucobacter chromiireducens subsp. solipictus</name>
    <dbReference type="NCBI Taxonomy" id="398235"/>
    <lineage>
        <taxon>Bacteria</taxon>
        <taxon>Bacillati</taxon>
        <taxon>Actinomycetota</taxon>
        <taxon>Actinomycetes</taxon>
        <taxon>Micrococcales</taxon>
        <taxon>Microbacteriaceae</taxon>
        <taxon>Leucobacter</taxon>
    </lineage>
</organism>
<proteinExistence type="predicted"/>
<dbReference type="EMBL" id="QYAC01000001">
    <property type="protein sequence ID" value="MBL3677839.1"/>
    <property type="molecule type" value="Genomic_DNA"/>
</dbReference>